<dbReference type="InterPro" id="IPR001150">
    <property type="entry name" value="Gly_radical"/>
</dbReference>
<reference evidence="6 7" key="1">
    <citation type="submission" date="2019-08" db="EMBL/GenBank/DDBJ databases">
        <title>In-depth cultivation of the pig gut microbiome towards novel bacterial diversity and tailored functional studies.</title>
        <authorList>
            <person name="Wylensek D."/>
            <person name="Hitch T.C.A."/>
            <person name="Clavel T."/>
        </authorList>
    </citation>
    <scope>NUCLEOTIDE SEQUENCE [LARGE SCALE GENOMIC DNA]</scope>
    <source>
        <strain evidence="6 7">BBE-744-WT-12</strain>
    </source>
</reference>
<keyword evidence="1 3" id="KW-0556">Organic radical</keyword>
<dbReference type="EMBL" id="VUNS01000012">
    <property type="protein sequence ID" value="MST97799.1"/>
    <property type="molecule type" value="Genomic_DNA"/>
</dbReference>
<accession>A0A844G637</accession>
<evidence type="ECO:0000256" key="1">
    <source>
        <dbReference type="ARBA" id="ARBA00022818"/>
    </source>
</evidence>
<dbReference type="InterPro" id="IPR004184">
    <property type="entry name" value="PFL_dom"/>
</dbReference>
<proteinExistence type="predicted"/>
<dbReference type="SUPFAM" id="SSF51998">
    <property type="entry name" value="PFL-like glycyl radical enzymes"/>
    <property type="match status" value="1"/>
</dbReference>
<evidence type="ECO:0000259" key="4">
    <source>
        <dbReference type="PROSITE" id="PS51149"/>
    </source>
</evidence>
<dbReference type="PANTHER" id="PTHR43641:SF2">
    <property type="entry name" value="DEHYDRATASE YBIW-RELATED"/>
    <property type="match status" value="1"/>
</dbReference>
<gene>
    <name evidence="6" type="ORF">FYJ85_12195</name>
</gene>
<dbReference type="Proteomes" id="UP000435649">
    <property type="component" value="Unassembled WGS sequence"/>
</dbReference>
<name>A0A844G637_9BACT</name>
<dbReference type="Gene3D" id="3.20.70.20">
    <property type="match status" value="1"/>
</dbReference>
<dbReference type="Pfam" id="PF02901">
    <property type="entry name" value="PFL-like"/>
    <property type="match status" value="1"/>
</dbReference>
<dbReference type="RefSeq" id="WP_154418881.1">
    <property type="nucleotide sequence ID" value="NZ_VUNS01000012.1"/>
</dbReference>
<evidence type="ECO:0008006" key="8">
    <source>
        <dbReference type="Google" id="ProtNLM"/>
    </source>
</evidence>
<dbReference type="Pfam" id="PF01228">
    <property type="entry name" value="Gly_radical"/>
    <property type="match status" value="1"/>
</dbReference>
<comment type="caution">
    <text evidence="6">The sequence shown here is derived from an EMBL/GenBank/DDBJ whole genome shotgun (WGS) entry which is preliminary data.</text>
</comment>
<evidence type="ECO:0000256" key="2">
    <source>
        <dbReference type="ARBA" id="ARBA00023239"/>
    </source>
</evidence>
<evidence type="ECO:0000256" key="3">
    <source>
        <dbReference type="PROSITE-ProRule" id="PRU00493"/>
    </source>
</evidence>
<feature type="modified residue" description="Glycine radical" evidence="3">
    <location>
        <position position="718"/>
    </location>
</feature>
<protein>
    <recommendedName>
        <fullName evidence="8">Formate C-acetyltransferase</fullName>
    </recommendedName>
</protein>
<dbReference type="PANTHER" id="PTHR43641">
    <property type="entry name" value="FORMATE ACETYLTRANSFERASE 3-RELATED"/>
    <property type="match status" value="1"/>
</dbReference>
<dbReference type="GO" id="GO:0016829">
    <property type="term" value="F:lyase activity"/>
    <property type="evidence" value="ECO:0007669"/>
    <property type="project" value="UniProtKB-KW"/>
</dbReference>
<keyword evidence="2" id="KW-0456">Lyase</keyword>
<dbReference type="GO" id="GO:0005829">
    <property type="term" value="C:cytosol"/>
    <property type="evidence" value="ECO:0007669"/>
    <property type="project" value="TreeGrafter"/>
</dbReference>
<dbReference type="InterPro" id="IPR051215">
    <property type="entry name" value="GRE"/>
</dbReference>
<dbReference type="PROSITE" id="PS51149">
    <property type="entry name" value="GLY_RADICAL_2"/>
    <property type="match status" value="1"/>
</dbReference>
<feature type="domain" description="Glycine radical" evidence="4">
    <location>
        <begin position="626"/>
        <end position="742"/>
    </location>
</feature>
<keyword evidence="7" id="KW-1185">Reference proteome</keyword>
<feature type="domain" description="PFL" evidence="5">
    <location>
        <begin position="5"/>
        <end position="619"/>
    </location>
</feature>
<evidence type="ECO:0000259" key="5">
    <source>
        <dbReference type="PROSITE" id="PS51554"/>
    </source>
</evidence>
<dbReference type="PROSITE" id="PS51554">
    <property type="entry name" value="PFL"/>
    <property type="match status" value="1"/>
</dbReference>
<evidence type="ECO:0000313" key="6">
    <source>
        <dbReference type="EMBL" id="MST97799.1"/>
    </source>
</evidence>
<evidence type="ECO:0000313" key="7">
    <source>
        <dbReference type="Proteomes" id="UP000435649"/>
    </source>
</evidence>
<organism evidence="6 7">
    <name type="scientific">Victivallis lenta</name>
    <dbReference type="NCBI Taxonomy" id="2606640"/>
    <lineage>
        <taxon>Bacteria</taxon>
        <taxon>Pseudomonadati</taxon>
        <taxon>Lentisphaerota</taxon>
        <taxon>Lentisphaeria</taxon>
        <taxon>Victivallales</taxon>
        <taxon>Victivallaceae</taxon>
        <taxon>Victivallis</taxon>
    </lineage>
</organism>
<sequence>MNQFDPIKQLRAAERRAARPPEQRKRARITEAFFGRFAGLPLRERQARSLAYALLHTPVRTGGGPYLAGQLYTEYCGDLGGSDFDPRWRDFDCNYVAEQRARREIPGLAELTGADRDGKNPSWVTYASCAPGHVGWRYEWILESGVTGLLRRIGRSYRKADAEGREFLEGCRILLEAMLAWNDLHAKKLEKALRSCRTEVRRRELRAKLALVRRVPRYGARTFHEALQAFHFSYLATMFENPYGGNGPGRLDYFLWPYLERDLAAGRETVESATEKVAELFLRMHERNYCKDMGIETIMVAGSRPDGSSAFNPLSEIMVRVIMKLAVTTPHVYIRIPENPPPALLELAAEYLKDGHNMAQILSDRSIVPALVRGGVAPEDAAMYMCGGCMELSPQGMNCDLLFTGFFNVPKILELTLNGGICLNTGCRMLSGYRRTLEEFDSFEELYGAFLGNLKTTLGFTFRCMDLFSEEAARLRPAFLLSAQVSDCIERARNLNDGGARYNDYGSTPIGLPDAADSLYALKHAVFENGIAGKAGLLAALQSNFASDELLRLRLLKLPKFGQGDPEADGMAARLFRDVCAIYDGFSNRFGGKVKPMLMSFVFSPIAGNALGASANGHKAGVPVAQGMTPHSSSMTRGIGTAMQSANRLDLGAAPGGVASMWDLSGGLTRLDVLQGLLRSFIATGGQIFQGNTTSVEELRAARRDPESYRHLIVRVGGFSAKFTALDPQLQDEIINRHRHCV</sequence>
<dbReference type="AlphaFoldDB" id="A0A844G637"/>